<dbReference type="AlphaFoldDB" id="A0A975FP20"/>
<dbReference type="KEGG" id="aarc:G127AT_01910"/>
<keyword evidence="2" id="KW-1185">Reference proteome</keyword>
<sequence>MKLSEFRQAVADEFGESYGRVVLGDLVLPGIGCTADDALAAGVPAREVWLALCEATEVPESRRYGVGRLDPKRR</sequence>
<reference evidence="1" key="1">
    <citation type="submission" date="2021-03" db="EMBL/GenBank/DDBJ databases">
        <title>Agromyces archimandritus sp. nov., isolated from the cockroach Archimandrita tessellata.</title>
        <authorList>
            <person name="Guzman J."/>
            <person name="Ortuzar M."/>
            <person name="Poehlein A."/>
            <person name="Daniel R."/>
            <person name="Trujillo M."/>
            <person name="Vilcinskas A."/>
        </authorList>
    </citation>
    <scope>NUCLEOTIDE SEQUENCE</scope>
    <source>
        <strain evidence="1">G127AT</strain>
    </source>
</reference>
<proteinExistence type="predicted"/>
<organism evidence="1 2">
    <name type="scientific">Agromyces archimandritae</name>
    <dbReference type="NCBI Taxonomy" id="2781962"/>
    <lineage>
        <taxon>Bacteria</taxon>
        <taxon>Bacillati</taxon>
        <taxon>Actinomycetota</taxon>
        <taxon>Actinomycetes</taxon>
        <taxon>Micrococcales</taxon>
        <taxon>Microbacteriaceae</taxon>
        <taxon>Agromyces</taxon>
    </lineage>
</organism>
<dbReference type="InterPro" id="IPR021408">
    <property type="entry name" value="DUF3046"/>
</dbReference>
<dbReference type="Proteomes" id="UP000671914">
    <property type="component" value="Chromosome"/>
</dbReference>
<evidence type="ECO:0000313" key="1">
    <source>
        <dbReference type="EMBL" id="QTX05023.1"/>
    </source>
</evidence>
<name>A0A975FP20_9MICO</name>
<evidence type="ECO:0000313" key="2">
    <source>
        <dbReference type="Proteomes" id="UP000671914"/>
    </source>
</evidence>
<gene>
    <name evidence="1" type="ORF">G127AT_01910</name>
</gene>
<dbReference type="Pfam" id="PF11248">
    <property type="entry name" value="DUF3046"/>
    <property type="match status" value="1"/>
</dbReference>
<protein>
    <submittedName>
        <fullName evidence="1">DUF3046 domain-containing protein</fullName>
    </submittedName>
</protein>
<dbReference type="EMBL" id="CP071696">
    <property type="protein sequence ID" value="QTX05023.1"/>
    <property type="molecule type" value="Genomic_DNA"/>
</dbReference>
<accession>A0A975FP20</accession>
<dbReference type="RefSeq" id="WP_210899230.1">
    <property type="nucleotide sequence ID" value="NZ_CP071696.1"/>
</dbReference>